<gene>
    <name evidence="2" type="ORF">Tci_043947</name>
</gene>
<feature type="compositionally biased region" description="Polar residues" evidence="1">
    <location>
        <begin position="452"/>
        <end position="463"/>
    </location>
</feature>
<evidence type="ECO:0000256" key="1">
    <source>
        <dbReference type="SAM" id="MobiDB-lite"/>
    </source>
</evidence>
<comment type="caution">
    <text evidence="2">The sequence shown here is derived from an EMBL/GenBank/DDBJ whole genome shotgun (WGS) entry which is preliminary data.</text>
</comment>
<organism evidence="2">
    <name type="scientific">Tanacetum cinerariifolium</name>
    <name type="common">Dalmatian daisy</name>
    <name type="synonym">Chrysanthemum cinerariifolium</name>
    <dbReference type="NCBI Taxonomy" id="118510"/>
    <lineage>
        <taxon>Eukaryota</taxon>
        <taxon>Viridiplantae</taxon>
        <taxon>Streptophyta</taxon>
        <taxon>Embryophyta</taxon>
        <taxon>Tracheophyta</taxon>
        <taxon>Spermatophyta</taxon>
        <taxon>Magnoliopsida</taxon>
        <taxon>eudicotyledons</taxon>
        <taxon>Gunneridae</taxon>
        <taxon>Pentapetalae</taxon>
        <taxon>asterids</taxon>
        <taxon>campanulids</taxon>
        <taxon>Asterales</taxon>
        <taxon>Asteraceae</taxon>
        <taxon>Asteroideae</taxon>
        <taxon>Anthemideae</taxon>
        <taxon>Anthemidinae</taxon>
        <taxon>Tanacetum</taxon>
    </lineage>
</organism>
<evidence type="ECO:0008006" key="3">
    <source>
        <dbReference type="Google" id="ProtNLM"/>
    </source>
</evidence>
<dbReference type="AlphaFoldDB" id="A0A6L2MEL9"/>
<name>A0A6L2MEL9_TANCI</name>
<proteinExistence type="predicted"/>
<reference evidence="2" key="1">
    <citation type="journal article" date="2019" name="Sci. Rep.">
        <title>Draft genome of Tanacetum cinerariifolium, the natural source of mosquito coil.</title>
        <authorList>
            <person name="Yamashiro T."/>
            <person name="Shiraishi A."/>
            <person name="Satake H."/>
            <person name="Nakayama K."/>
        </authorList>
    </citation>
    <scope>NUCLEOTIDE SEQUENCE</scope>
</reference>
<feature type="region of interest" description="Disordered" evidence="1">
    <location>
        <begin position="452"/>
        <end position="481"/>
    </location>
</feature>
<dbReference type="EMBL" id="BKCJ010006404">
    <property type="protein sequence ID" value="GEU71969.1"/>
    <property type="molecule type" value="Genomic_DNA"/>
</dbReference>
<protein>
    <recommendedName>
        <fullName evidence="3">Integrase, catalytic region, zinc finger, CCHC-type, peptidase aspartic, catalytic</fullName>
    </recommendedName>
</protein>
<sequence length="481" mass="55234">MHDSVQPNYVVDSHADYTSDSNMIPYHQYVKDNAVPVVQSNVSSVPNDAYMMILNDMHEQPAQHVSVTTQNNVVDKSLTAELATYKEQVELYKRRVRFELTEREQKIDEQLKRVITDRNIKEENLKKELHSVKKQLASTINHNMSMRKVAIGYKSHVCLARAKQVQPALYNGLEIIKSQHVPAIVHNSEDTIVIAEITSKKIIKKIKTPLWTHNKINIRPPDYSKENFLATFTPQTQLTPKQIFWSKDVVKMKTKALTEQDKAAKPVRSLTVYPLNTPVKLVPRVLPTKIQVKINIFALIQLFWEFEKTCKMRITPTGLTEGEKGFEQTNECFSPRNNREVHLEYLKHLKESVATIHEIVEEARVERPLNSSLAFACLYTKRFQELVEYAVDTCLNDFNKRDKKQATTPLIRKKQVTFVDQCETSNTNAHKHVEQQTTQKTYVPVIPSTGVNSCTDASGSKPRSNTKKIGSRRLQVSTRRP</sequence>
<accession>A0A6L2MEL9</accession>
<evidence type="ECO:0000313" key="2">
    <source>
        <dbReference type="EMBL" id="GEU71969.1"/>
    </source>
</evidence>